<sequence>MAFITSLSSASLDGLHSGLNADTLEHLQNPPTSQLLFEDDPDLKAAVKLYLKLSHAQVNYNSARKVIMERLGTTKFPSLHQAQQAVEHLSGVLSLMNDMCMNTCLTFTGPLAALKNCPQCGEARYQEDILQKSKGTKSVPRQQYPTIPLGPLFQKIFDELCENDRFLKQYSDFLDRSDYLNAVQEGKIADSDIVVMFSIDGAQLYQFKASDCWIAIWVIFDHSPKTHYKKKYVLPGCIIPGPKKPKNLDSFLFPGFYHLAALQKEGLKIWDASRNTIYISHPFLALGTADGPGLAYLNGLVSGYIYYPALQKPDNYDVAGCNHPDVDPHPYNQ</sequence>
<dbReference type="InParanoid" id="A0A0D0DFC1"/>
<dbReference type="EMBL" id="KN827519">
    <property type="protein sequence ID" value="KIK76385.1"/>
    <property type="molecule type" value="Genomic_DNA"/>
</dbReference>
<proteinExistence type="predicted"/>
<accession>A0A0D0DFC1</accession>
<dbReference type="STRING" id="930991.A0A0D0DFC1"/>
<dbReference type="OrthoDB" id="3261594at2759"/>
<dbReference type="InterPro" id="IPR004242">
    <property type="entry name" value="Transposase_21"/>
</dbReference>
<reference evidence="2" key="2">
    <citation type="submission" date="2015-01" db="EMBL/GenBank/DDBJ databases">
        <title>Evolutionary Origins and Diversification of the Mycorrhizal Mutualists.</title>
        <authorList>
            <consortium name="DOE Joint Genome Institute"/>
            <consortium name="Mycorrhizal Genomics Consortium"/>
            <person name="Kohler A."/>
            <person name="Kuo A."/>
            <person name="Nagy L.G."/>
            <person name="Floudas D."/>
            <person name="Copeland A."/>
            <person name="Barry K.W."/>
            <person name="Cichocki N."/>
            <person name="Veneault-Fourrey C."/>
            <person name="LaButti K."/>
            <person name="Lindquist E.A."/>
            <person name="Lipzen A."/>
            <person name="Lundell T."/>
            <person name="Morin E."/>
            <person name="Murat C."/>
            <person name="Riley R."/>
            <person name="Ohm R."/>
            <person name="Sun H."/>
            <person name="Tunlid A."/>
            <person name="Henrissat B."/>
            <person name="Grigoriev I.V."/>
            <person name="Hibbett D.S."/>
            <person name="Martin F."/>
        </authorList>
    </citation>
    <scope>NUCLEOTIDE SEQUENCE [LARGE SCALE GENOMIC DNA]</scope>
    <source>
        <strain evidence="2">Ve08.2h10</strain>
    </source>
</reference>
<evidence type="ECO:0000313" key="2">
    <source>
        <dbReference type="Proteomes" id="UP000054538"/>
    </source>
</evidence>
<name>A0A0D0DFC1_9AGAM</name>
<protein>
    <submittedName>
        <fullName evidence="1">Uncharacterized protein</fullName>
    </submittedName>
</protein>
<keyword evidence="2" id="KW-1185">Reference proteome</keyword>
<reference evidence="1 2" key="1">
    <citation type="submission" date="2014-04" db="EMBL/GenBank/DDBJ databases">
        <authorList>
            <consortium name="DOE Joint Genome Institute"/>
            <person name="Kuo A."/>
            <person name="Kohler A."/>
            <person name="Jargeat P."/>
            <person name="Nagy L.G."/>
            <person name="Floudas D."/>
            <person name="Copeland A."/>
            <person name="Barry K.W."/>
            <person name="Cichocki N."/>
            <person name="Veneault-Fourrey C."/>
            <person name="LaButti K."/>
            <person name="Lindquist E.A."/>
            <person name="Lipzen A."/>
            <person name="Lundell T."/>
            <person name="Morin E."/>
            <person name="Murat C."/>
            <person name="Sun H."/>
            <person name="Tunlid A."/>
            <person name="Henrissat B."/>
            <person name="Grigoriev I.V."/>
            <person name="Hibbett D.S."/>
            <person name="Martin F."/>
            <person name="Nordberg H.P."/>
            <person name="Cantor M.N."/>
            <person name="Hua S.X."/>
        </authorList>
    </citation>
    <scope>NUCLEOTIDE SEQUENCE [LARGE SCALE GENOMIC DNA]</scope>
    <source>
        <strain evidence="1 2">Ve08.2h10</strain>
    </source>
</reference>
<evidence type="ECO:0000313" key="1">
    <source>
        <dbReference type="EMBL" id="KIK76385.1"/>
    </source>
</evidence>
<gene>
    <name evidence="1" type="ORF">PAXRUDRAFT_18260</name>
</gene>
<dbReference type="Pfam" id="PF02992">
    <property type="entry name" value="Transposase_21"/>
    <property type="match status" value="1"/>
</dbReference>
<dbReference type="HOGENOM" id="CLU_007337_1_0_1"/>
<organism evidence="1 2">
    <name type="scientific">Paxillus rubicundulus Ve08.2h10</name>
    <dbReference type="NCBI Taxonomy" id="930991"/>
    <lineage>
        <taxon>Eukaryota</taxon>
        <taxon>Fungi</taxon>
        <taxon>Dikarya</taxon>
        <taxon>Basidiomycota</taxon>
        <taxon>Agaricomycotina</taxon>
        <taxon>Agaricomycetes</taxon>
        <taxon>Agaricomycetidae</taxon>
        <taxon>Boletales</taxon>
        <taxon>Paxilineae</taxon>
        <taxon>Paxillaceae</taxon>
        <taxon>Paxillus</taxon>
    </lineage>
</organism>
<dbReference type="AlphaFoldDB" id="A0A0D0DFC1"/>
<dbReference type="Proteomes" id="UP000054538">
    <property type="component" value="Unassembled WGS sequence"/>
</dbReference>